<evidence type="ECO:0000256" key="9">
    <source>
        <dbReference type="SAM" id="Phobius"/>
    </source>
</evidence>
<evidence type="ECO:0008006" key="12">
    <source>
        <dbReference type="Google" id="ProtNLM"/>
    </source>
</evidence>
<feature type="transmembrane region" description="Helical" evidence="9">
    <location>
        <begin position="588"/>
        <end position="611"/>
    </location>
</feature>
<feature type="transmembrane region" description="Helical" evidence="9">
    <location>
        <begin position="556"/>
        <end position="576"/>
    </location>
</feature>
<comment type="caution">
    <text evidence="10">The sequence shown here is derived from an EMBL/GenBank/DDBJ whole genome shotgun (WGS) entry which is preliminary data.</text>
</comment>
<reference evidence="10" key="1">
    <citation type="journal article" date="2021" name="Mol. Ecol. Resour.">
        <title>Apolygus lucorum genome provides insights into omnivorousness and mesophyll feeding.</title>
        <authorList>
            <person name="Liu Y."/>
            <person name="Liu H."/>
            <person name="Wang H."/>
            <person name="Huang T."/>
            <person name="Liu B."/>
            <person name="Yang B."/>
            <person name="Yin L."/>
            <person name="Li B."/>
            <person name="Zhang Y."/>
            <person name="Zhang S."/>
            <person name="Jiang F."/>
            <person name="Zhang X."/>
            <person name="Ren Y."/>
            <person name="Wang B."/>
            <person name="Wang S."/>
            <person name="Lu Y."/>
            <person name="Wu K."/>
            <person name="Fan W."/>
            <person name="Wang G."/>
        </authorList>
    </citation>
    <scope>NUCLEOTIDE SEQUENCE</scope>
    <source>
        <strain evidence="10">12Hb</strain>
    </source>
</reference>
<feature type="binding site" evidence="8">
    <location>
        <position position="533"/>
    </location>
    <ligand>
        <name>Na(+)</name>
        <dbReference type="ChEBI" id="CHEBI:29101"/>
        <label>1</label>
    </ligand>
</feature>
<keyword evidence="3" id="KW-0813">Transport</keyword>
<dbReference type="PROSITE" id="PS50267">
    <property type="entry name" value="NA_NEUROTRAN_SYMP_3"/>
    <property type="match status" value="1"/>
</dbReference>
<feature type="transmembrane region" description="Helical" evidence="9">
    <location>
        <begin position="383"/>
        <end position="405"/>
    </location>
</feature>
<evidence type="ECO:0000256" key="4">
    <source>
        <dbReference type="ARBA" id="ARBA00022692"/>
    </source>
</evidence>
<comment type="subcellular location">
    <subcellularLocation>
        <location evidence="1">Membrane</location>
        <topology evidence="1">Multi-pass membrane protein</topology>
    </subcellularLocation>
</comment>
<dbReference type="Proteomes" id="UP000466442">
    <property type="component" value="Unassembled WGS sequence"/>
</dbReference>
<feature type="binding site" evidence="8">
    <location>
        <position position="206"/>
    </location>
    <ligand>
        <name>Na(+)</name>
        <dbReference type="ChEBI" id="CHEBI:29101"/>
        <label>1</label>
    </ligand>
</feature>
<feature type="binding site" evidence="8">
    <location>
        <position position="211"/>
    </location>
    <ligand>
        <name>Na(+)</name>
        <dbReference type="ChEBI" id="CHEBI:29101"/>
        <label>1</label>
    </ligand>
</feature>
<feature type="transmembrane region" description="Helical" evidence="9">
    <location>
        <begin position="225"/>
        <end position="249"/>
    </location>
</feature>
<dbReference type="GO" id="GO:0015375">
    <property type="term" value="F:glycine:sodium symporter activity"/>
    <property type="evidence" value="ECO:0007669"/>
    <property type="project" value="TreeGrafter"/>
</dbReference>
<dbReference type="AlphaFoldDB" id="A0A8S9WZU0"/>
<accession>A0A8S9WZU0</accession>
<dbReference type="Pfam" id="PF00209">
    <property type="entry name" value="SNF"/>
    <property type="match status" value="1"/>
</dbReference>
<keyword evidence="6 9" id="KW-1133">Transmembrane helix</keyword>
<evidence type="ECO:0000256" key="5">
    <source>
        <dbReference type="ARBA" id="ARBA00022847"/>
    </source>
</evidence>
<evidence type="ECO:0000313" key="10">
    <source>
        <dbReference type="EMBL" id="KAF6201316.1"/>
    </source>
</evidence>
<feature type="binding site" evidence="8">
    <location>
        <position position="467"/>
    </location>
    <ligand>
        <name>Na(+)</name>
        <dbReference type="ChEBI" id="CHEBI:29101"/>
        <label>1</label>
    </ligand>
</feature>
<feature type="transmembrane region" description="Helical" evidence="9">
    <location>
        <begin position="425"/>
        <end position="444"/>
    </location>
</feature>
<keyword evidence="4 9" id="KW-0812">Transmembrane</keyword>
<dbReference type="GO" id="GO:0046872">
    <property type="term" value="F:metal ion binding"/>
    <property type="evidence" value="ECO:0007669"/>
    <property type="project" value="UniProtKB-KW"/>
</dbReference>
<feature type="transmembrane region" description="Helical" evidence="9">
    <location>
        <begin position="192"/>
        <end position="213"/>
    </location>
</feature>
<dbReference type="SUPFAM" id="SSF161070">
    <property type="entry name" value="SNF-like"/>
    <property type="match status" value="1"/>
</dbReference>
<feature type="transmembrane region" description="Helical" evidence="9">
    <location>
        <begin position="351"/>
        <end position="371"/>
    </location>
</feature>
<keyword evidence="8" id="KW-0915">Sodium</keyword>
<dbReference type="GO" id="GO:0005886">
    <property type="term" value="C:plasma membrane"/>
    <property type="evidence" value="ECO:0007669"/>
    <property type="project" value="TreeGrafter"/>
</dbReference>
<comment type="similarity">
    <text evidence="2">Belongs to the sodium:neurotransmitter symporter (SNF) (TC 2.A.22) family.</text>
</comment>
<dbReference type="PANTHER" id="PTHR11616">
    <property type="entry name" value="SODIUM/CHLORIDE DEPENDENT TRANSPORTER"/>
    <property type="match status" value="1"/>
</dbReference>
<feature type="transmembrane region" description="Helical" evidence="9">
    <location>
        <begin position="632"/>
        <end position="652"/>
    </location>
</feature>
<dbReference type="EMBL" id="WIXP02000013">
    <property type="protein sequence ID" value="KAF6201316.1"/>
    <property type="molecule type" value="Genomic_DNA"/>
</dbReference>
<feature type="transmembrane region" description="Helical" evidence="9">
    <location>
        <begin position="521"/>
        <end position="547"/>
    </location>
</feature>
<evidence type="ECO:0000256" key="3">
    <source>
        <dbReference type="ARBA" id="ARBA00022448"/>
    </source>
</evidence>
<proteinExistence type="inferred from homology"/>
<evidence type="ECO:0000313" key="11">
    <source>
        <dbReference type="Proteomes" id="UP000466442"/>
    </source>
</evidence>
<dbReference type="PRINTS" id="PR00176">
    <property type="entry name" value="NANEUSMPORT"/>
</dbReference>
<keyword evidence="8" id="KW-0479">Metal-binding</keyword>
<dbReference type="InterPro" id="IPR000175">
    <property type="entry name" value="Na/ntran_symport"/>
</dbReference>
<evidence type="ECO:0000256" key="7">
    <source>
        <dbReference type="ARBA" id="ARBA00023136"/>
    </source>
</evidence>
<evidence type="ECO:0000256" key="1">
    <source>
        <dbReference type="ARBA" id="ARBA00004141"/>
    </source>
</evidence>
<keyword evidence="7 9" id="KW-0472">Membrane</keyword>
<dbReference type="InterPro" id="IPR037272">
    <property type="entry name" value="SNS_sf"/>
</dbReference>
<evidence type="ECO:0000256" key="8">
    <source>
        <dbReference type="PIRSR" id="PIRSR600175-1"/>
    </source>
</evidence>
<feature type="transmembrane region" description="Helical" evidence="9">
    <location>
        <begin position="270"/>
        <end position="298"/>
    </location>
</feature>
<keyword evidence="11" id="KW-1185">Reference proteome</keyword>
<feature type="transmembrane region" description="Helical" evidence="9">
    <location>
        <begin position="664"/>
        <end position="687"/>
    </location>
</feature>
<keyword evidence="5" id="KW-0769">Symport</keyword>
<dbReference type="OrthoDB" id="6581954at2759"/>
<name>A0A8S9WZU0_APOLU</name>
<protein>
    <recommendedName>
        <fullName evidence="12">Transporter</fullName>
    </recommendedName>
</protein>
<feature type="transmembrane region" description="Helical" evidence="9">
    <location>
        <begin position="456"/>
        <end position="482"/>
    </location>
</feature>
<sequence>MVIPVTGPVGIIPVTEPGVDVPMTGPGAIAPKTKPEAVVHLAEPETDTPVNDPEVRGPLAGPEMVVPMTGPGATVPMAGFEASVPVVGSGVDIPVAEPVGSIPVAGPETIVPLTEPRVVIPVTESKAIIPISGPVGTVPMIGTEGVIPVAELLGTVPMTGPCMEGAGGDVGCPVALCPAGNPELRRKSACSFFPKLSTVMVILSLAYSLGNIIRLPRVVLMHGGGTFLVIYIGITILFGIPLAFLEIVLGQFCQQGTTKIWRAVPILKGVGYVKVLCSSLLSVYYPVVMTIALFYGLWSIKGPLPFAECTSIIMPPLITQGGLLDETKIVPMTEDSCLEKTFLKPLHKDPMWFGVNVTLLFLLWAFILLCVSRGVKSYRMSVFFLTVPLLAGLCALLTQQLMVDYKGLERLIDFSWDPVFKFDTWYYAIVQFFFSTHIGFGNITTCAGNIYSKTNAFWAAFFYILWNLVIGIGAVVLVYLWLGDMGITSFTPEVPLLMVLNLIYKVASCCFGEDAQIWAMLAYFVIILSGFTSMVALVYTVAVSIVVEFKNKCRPWIVASLVTAIGFIAGVAVMLPDRLKFLHMLDHYVIGHMVALSTALELIGFIWIYGIESIRNDFEFVLGYKLSKIWNTIWFTTPILLICAEVASFFLLPLTGEDENTDDYWVYLTGWAFYGFLWLLIIFVAIWQICGQVDYNFGQKLQSSLKPTRNWGPVDPICRHGWVQWRESYQATGERDFTLKRRGTRDYTHSIKSEARYNTMSLPRSGSQYVVQLPEGLDLSDHAYWRRDLSKPNKTKT</sequence>
<gene>
    <name evidence="10" type="ORF">GE061_005764</name>
</gene>
<evidence type="ECO:0000256" key="2">
    <source>
        <dbReference type="ARBA" id="ARBA00006459"/>
    </source>
</evidence>
<evidence type="ECO:0000256" key="6">
    <source>
        <dbReference type="ARBA" id="ARBA00022989"/>
    </source>
</evidence>
<organism evidence="10 11">
    <name type="scientific">Apolygus lucorum</name>
    <name type="common">Small green plant bug</name>
    <name type="synonym">Lygocoris lucorum</name>
    <dbReference type="NCBI Taxonomy" id="248454"/>
    <lineage>
        <taxon>Eukaryota</taxon>
        <taxon>Metazoa</taxon>
        <taxon>Ecdysozoa</taxon>
        <taxon>Arthropoda</taxon>
        <taxon>Hexapoda</taxon>
        <taxon>Insecta</taxon>
        <taxon>Pterygota</taxon>
        <taxon>Neoptera</taxon>
        <taxon>Paraneoptera</taxon>
        <taxon>Hemiptera</taxon>
        <taxon>Heteroptera</taxon>
        <taxon>Panheteroptera</taxon>
        <taxon>Cimicomorpha</taxon>
        <taxon>Miridae</taxon>
        <taxon>Mirini</taxon>
        <taxon>Apolygus</taxon>
    </lineage>
</organism>
<feature type="binding site" evidence="8">
    <location>
        <position position="435"/>
    </location>
    <ligand>
        <name>Na(+)</name>
        <dbReference type="ChEBI" id="CHEBI:29101"/>
        <label>1</label>
    </ligand>
</feature>
<dbReference type="PANTHER" id="PTHR11616:SF240">
    <property type="entry name" value="BLOATED TUBULES, ISOFORM B-RELATED"/>
    <property type="match status" value="1"/>
</dbReference>